<dbReference type="SMART" id="SM00448">
    <property type="entry name" value="REC"/>
    <property type="match status" value="1"/>
</dbReference>
<keyword evidence="3" id="KW-0805">Transcription regulation</keyword>
<dbReference type="InterPro" id="IPR001789">
    <property type="entry name" value="Sig_transdc_resp-reg_receiver"/>
</dbReference>
<dbReference type="GO" id="GO:0032993">
    <property type="term" value="C:protein-DNA complex"/>
    <property type="evidence" value="ECO:0007669"/>
    <property type="project" value="TreeGrafter"/>
</dbReference>
<dbReference type="GO" id="GO:0000976">
    <property type="term" value="F:transcription cis-regulatory region binding"/>
    <property type="evidence" value="ECO:0007669"/>
    <property type="project" value="TreeGrafter"/>
</dbReference>
<keyword evidence="2" id="KW-0902">Two-component regulatory system</keyword>
<dbReference type="RefSeq" id="WP_006785513.1">
    <property type="nucleotide sequence ID" value="NZ_CABJBH010000004.1"/>
</dbReference>
<dbReference type="Pfam" id="PF00072">
    <property type="entry name" value="Response_reg"/>
    <property type="match status" value="1"/>
</dbReference>
<evidence type="ECO:0000313" key="7">
    <source>
        <dbReference type="Proteomes" id="UP000487649"/>
    </source>
</evidence>
<dbReference type="AlphaFoldDB" id="A0A173SQD0"/>
<keyword evidence="5" id="KW-0804">Transcription</keyword>
<dbReference type="GO" id="GO:0006355">
    <property type="term" value="P:regulation of DNA-templated transcription"/>
    <property type="evidence" value="ECO:0007669"/>
    <property type="project" value="InterPro"/>
</dbReference>
<dbReference type="InterPro" id="IPR039420">
    <property type="entry name" value="WalR-like"/>
</dbReference>
<dbReference type="OrthoDB" id="9790442at2"/>
<dbReference type="SUPFAM" id="SSF46894">
    <property type="entry name" value="C-terminal effector domain of the bipartite response regulators"/>
    <property type="match status" value="1"/>
</dbReference>
<keyword evidence="1" id="KW-0597">Phosphoprotein</keyword>
<dbReference type="SMART" id="SM00862">
    <property type="entry name" value="Trans_reg_C"/>
    <property type="match status" value="1"/>
</dbReference>
<evidence type="ECO:0000256" key="2">
    <source>
        <dbReference type="ARBA" id="ARBA00023012"/>
    </source>
</evidence>
<dbReference type="PANTHER" id="PTHR48111">
    <property type="entry name" value="REGULATOR OF RPOS"/>
    <property type="match status" value="1"/>
</dbReference>
<dbReference type="CDD" id="cd17625">
    <property type="entry name" value="REC_OmpR_DrrD-like"/>
    <property type="match status" value="1"/>
</dbReference>
<evidence type="ECO:0000313" key="6">
    <source>
        <dbReference type="EMBL" id="MTK21230.1"/>
    </source>
</evidence>
<evidence type="ECO:0000256" key="5">
    <source>
        <dbReference type="ARBA" id="ARBA00023163"/>
    </source>
</evidence>
<gene>
    <name evidence="6" type="ORF">GMA92_07320</name>
</gene>
<dbReference type="InterPro" id="IPR016032">
    <property type="entry name" value="Sig_transdc_resp-reg_C-effctor"/>
</dbReference>
<dbReference type="GO" id="GO:0005829">
    <property type="term" value="C:cytosol"/>
    <property type="evidence" value="ECO:0007669"/>
    <property type="project" value="TreeGrafter"/>
</dbReference>
<dbReference type="CDD" id="cd00383">
    <property type="entry name" value="trans_reg_C"/>
    <property type="match status" value="1"/>
</dbReference>
<dbReference type="SUPFAM" id="SSF52172">
    <property type="entry name" value="CheY-like"/>
    <property type="match status" value="1"/>
</dbReference>
<reference evidence="6 7" key="1">
    <citation type="journal article" date="2019" name="Nat. Med.">
        <title>A library of human gut bacterial isolates paired with longitudinal multiomics data enables mechanistic microbiome research.</title>
        <authorList>
            <person name="Poyet M."/>
            <person name="Groussin M."/>
            <person name="Gibbons S.M."/>
            <person name="Avila-Pacheco J."/>
            <person name="Jiang X."/>
            <person name="Kearney S.M."/>
            <person name="Perrotta A.R."/>
            <person name="Berdy B."/>
            <person name="Zhao S."/>
            <person name="Lieberman T.D."/>
            <person name="Swanson P.K."/>
            <person name="Smith M."/>
            <person name="Roesemann S."/>
            <person name="Alexander J.E."/>
            <person name="Rich S.A."/>
            <person name="Livny J."/>
            <person name="Vlamakis H."/>
            <person name="Clish C."/>
            <person name="Bullock K."/>
            <person name="Deik A."/>
            <person name="Scott J."/>
            <person name="Pierce K.A."/>
            <person name="Xavier R.J."/>
            <person name="Alm E.J."/>
        </authorList>
    </citation>
    <scope>NUCLEOTIDE SEQUENCE [LARGE SCALE GENOMIC DNA]</scope>
    <source>
        <strain evidence="6 7">BIOML-A198</strain>
    </source>
</reference>
<organism evidence="6 7">
    <name type="scientific">Turicibacter sanguinis</name>
    <dbReference type="NCBI Taxonomy" id="154288"/>
    <lineage>
        <taxon>Bacteria</taxon>
        <taxon>Bacillati</taxon>
        <taxon>Bacillota</taxon>
        <taxon>Erysipelotrichia</taxon>
        <taxon>Erysipelotrichales</taxon>
        <taxon>Turicibacteraceae</taxon>
        <taxon>Turicibacter</taxon>
    </lineage>
</organism>
<comment type="caution">
    <text evidence="6">The sequence shown here is derived from an EMBL/GenBank/DDBJ whole genome shotgun (WGS) entry which is preliminary data.</text>
</comment>
<dbReference type="PROSITE" id="PS50110">
    <property type="entry name" value="RESPONSE_REGULATORY"/>
    <property type="match status" value="1"/>
</dbReference>
<dbReference type="FunFam" id="3.40.50.2300:FF:000001">
    <property type="entry name" value="DNA-binding response regulator PhoB"/>
    <property type="match status" value="1"/>
</dbReference>
<evidence type="ECO:0000256" key="1">
    <source>
        <dbReference type="ARBA" id="ARBA00022553"/>
    </source>
</evidence>
<name>A0A173SQD0_9FIRM</name>
<keyword evidence="4" id="KW-0238">DNA-binding</keyword>
<dbReference type="InterPro" id="IPR001867">
    <property type="entry name" value="OmpR/PhoB-type_DNA-bd"/>
</dbReference>
<evidence type="ECO:0000256" key="3">
    <source>
        <dbReference type="ARBA" id="ARBA00023015"/>
    </source>
</evidence>
<evidence type="ECO:0000256" key="4">
    <source>
        <dbReference type="ARBA" id="ARBA00023125"/>
    </source>
</evidence>
<dbReference type="Gene3D" id="6.10.250.690">
    <property type="match status" value="1"/>
</dbReference>
<dbReference type="Proteomes" id="UP000487649">
    <property type="component" value="Unassembled WGS sequence"/>
</dbReference>
<dbReference type="GeneID" id="60059528"/>
<dbReference type="EMBL" id="WMQE01000013">
    <property type="protein sequence ID" value="MTK21230.1"/>
    <property type="molecule type" value="Genomic_DNA"/>
</dbReference>
<protein>
    <submittedName>
        <fullName evidence="6">Response regulator</fullName>
    </submittedName>
</protein>
<sequence>MRILVVEDEIRLAEAISQILKTNKYDVDVFHDGQSGLDYALTGIYDLIILDIMLPKLNGFDILKMCRQDKIKTPILFLTAKDEIADKVRGLDLGADDYLTKPFATEELLARIRVLLRRQGEITTDTLRFHDAELNLSTYELSCGVKSVKLGLKEFNILNYLFSNGNQIVTKELLIEKVWGFDADVEYNNVEVYISFLRKKLSFIKSNVIIRTVRGVGYCLGVNESC</sequence>
<dbReference type="Gene3D" id="3.40.50.2300">
    <property type="match status" value="1"/>
</dbReference>
<dbReference type="InterPro" id="IPR036388">
    <property type="entry name" value="WH-like_DNA-bd_sf"/>
</dbReference>
<dbReference type="GO" id="GO:0000156">
    <property type="term" value="F:phosphorelay response regulator activity"/>
    <property type="evidence" value="ECO:0007669"/>
    <property type="project" value="TreeGrafter"/>
</dbReference>
<dbReference type="PANTHER" id="PTHR48111:SF22">
    <property type="entry name" value="REGULATOR OF RPOS"/>
    <property type="match status" value="1"/>
</dbReference>
<dbReference type="PROSITE" id="PS51755">
    <property type="entry name" value="OMPR_PHOB"/>
    <property type="match status" value="1"/>
</dbReference>
<accession>A0A173SQD0</accession>
<dbReference type="InterPro" id="IPR011006">
    <property type="entry name" value="CheY-like_superfamily"/>
</dbReference>
<dbReference type="Pfam" id="PF00486">
    <property type="entry name" value="Trans_reg_C"/>
    <property type="match status" value="1"/>
</dbReference>
<proteinExistence type="predicted"/>
<dbReference type="Gene3D" id="1.10.10.10">
    <property type="entry name" value="Winged helix-like DNA-binding domain superfamily/Winged helix DNA-binding domain"/>
    <property type="match status" value="1"/>
</dbReference>